<sequence>MKSIFISSTYEDLINERKKVIETIDRLDSTEAIAINEKIPSNPNPSPEVCLSYLQKSDLVILILGSKYGSEDPKENISITELEYNEAKKLEIPVLVFIKTDDNGTWIADKEDVNKKNKLEKFKKKLDFERTRVKFKTPDELCYEITTALYNFESENGEIGIKNPQFLTGESFFKPFLEKNHLFNYCQTFFGRIKIIEELFSFVESEKNVLILFGRGGIGKTKLLYEFYKQLSEEEGCKIWFLRDNAQFSKDSFKQLPLKKKNLIIIDDVHRQNSLFELLKIAIEKPESIQLIFSTRNYGLEYIKNLIFQSGFDPSDIEILPEITNLKRKDLIALADSILDNNHKYFTNPLVSVAKDSPLVLVIEAKLINENSIDPALLSNNENFKNIVFSRFQDIQIGDISRIFDKTDIKKILSLLSAIQPIDLIKLDVRQSELSEKISEFTKIELEQVISIISELESAGVLLKRRYGGLRITPDTFSDYLLKEACVTKNGYITGYSDKVIDTFYNLSFKEIITNFAELDWRIQACGNSIDLMNNIWTKIFQDFELGPNLFRHHILISIEKIANIQPRKSLELVEFTLNNPSTDNVNYSGLKEYTHEDVKDKIPKILQNISYNLKYLPKCCDLLWELGKNKEGILHSDLNHPIRILQDIAEYGYSKPKEVQEIILDSVEKWIKDPSKYYTLHSPLDVIDPILKKDGDDHWLKGNTIEITSFMISYQKTKLIRKRALDIISLASTQKSTKISLRAIQSLAEMLRPPRPIHGRKISQEELSQWIPEEKEILDLFEKIVNGTKDPIVKIKIRQELKTYARDCKDEDNQRHARKIIKKIRDNFDIRLMKALLFSFDDDYRFDYEKRIKDTDTKIEKTIHDFISKNQSYDKIYSTLNRLIYNLENEQIYHQPGRFFYLLGKLYPKKSGMMCQKIISDNSSALDKYYGTILSGIIQSDTKLAGQFIKKGIQSNRLLICRSIAFGYSNGWLQGGIKKGELSIIEKMLNSSDGLIKEYAISSLSKFPESKNRMIKTIALNLEIEDNISYADAFLELFTPPKSKKSITFTKPEITKILKKLVILPLLTRNYNSRGYYICNFLNYASEKNPEAMLSFFLERIMHAQEINDNSWNRYEPIPFPENFHCIENFYKHSEYKNLLKKFLYEAYNAKGNKYNYVQLFEILSNNYSEDALQVLKNWPDYKNQDEILFCCDLLKEASPKFLIEYPDIIHIILESSLKINEALLDNVKRKLFAIAKFSPRFGSVGEPYPIDIELKNGAEDCVNNFSEGSVTNQFYNELAKMAVGWMEESILDDEDLID</sequence>
<evidence type="ECO:0000313" key="2">
    <source>
        <dbReference type="EMBL" id="EHQ35510.1"/>
    </source>
</evidence>
<evidence type="ECO:0000259" key="1">
    <source>
        <dbReference type="Pfam" id="PF13271"/>
    </source>
</evidence>
<dbReference type="HOGENOM" id="CLU_005558_0_0_2"/>
<dbReference type="EMBL" id="CM001436">
    <property type="protein sequence ID" value="EHQ35510.1"/>
    <property type="molecule type" value="Genomic_DNA"/>
</dbReference>
<dbReference type="OrthoDB" id="302318at2157"/>
<dbReference type="InterPro" id="IPR027417">
    <property type="entry name" value="P-loop_NTPase"/>
</dbReference>
<gene>
    <name evidence="2" type="ORF">Metlim_1404</name>
</gene>
<organism evidence="2 3">
    <name type="scientific">Methanoplanus limicola DSM 2279</name>
    <dbReference type="NCBI Taxonomy" id="937775"/>
    <lineage>
        <taxon>Archaea</taxon>
        <taxon>Methanobacteriati</taxon>
        <taxon>Methanobacteriota</taxon>
        <taxon>Stenosarchaea group</taxon>
        <taxon>Methanomicrobia</taxon>
        <taxon>Methanomicrobiales</taxon>
        <taxon>Methanomicrobiaceae</taxon>
        <taxon>Methanoplanus</taxon>
    </lineage>
</organism>
<reference evidence="2 3" key="1">
    <citation type="submission" date="2011-10" db="EMBL/GenBank/DDBJ databases">
        <title>The Improved High-Quality Draft genome of Methanoplanus limicola DSM 2279.</title>
        <authorList>
            <consortium name="US DOE Joint Genome Institute (JGI-PGF)"/>
            <person name="Lucas S."/>
            <person name="Copeland A."/>
            <person name="Lapidus A."/>
            <person name="Glavina del Rio T."/>
            <person name="Dalin E."/>
            <person name="Tice H."/>
            <person name="Bruce D."/>
            <person name="Goodwin L."/>
            <person name="Pitluck S."/>
            <person name="Peters L."/>
            <person name="Mikhailova N."/>
            <person name="Lu M."/>
            <person name="Kyrpides N."/>
            <person name="Mavromatis K."/>
            <person name="Ivanova N."/>
            <person name="Markowitz V."/>
            <person name="Cheng J.-F."/>
            <person name="Hugenholtz P."/>
            <person name="Woyke T."/>
            <person name="Wu D."/>
            <person name="Wirth R."/>
            <person name="Brambilla E.-M."/>
            <person name="Klenk H.-P."/>
            <person name="Eisen J.A."/>
        </authorList>
    </citation>
    <scope>NUCLEOTIDE SEQUENCE [LARGE SCALE GENOMIC DNA]</scope>
    <source>
        <strain evidence="2 3">DSM 2279</strain>
    </source>
</reference>
<feature type="domain" description="DUF4062" evidence="1">
    <location>
        <begin position="4"/>
        <end position="87"/>
    </location>
</feature>
<protein>
    <recommendedName>
        <fullName evidence="1">DUF4062 domain-containing protein</fullName>
    </recommendedName>
</protein>
<dbReference type="SUPFAM" id="SSF52540">
    <property type="entry name" value="P-loop containing nucleoside triphosphate hydrolases"/>
    <property type="match status" value="1"/>
</dbReference>
<dbReference type="STRING" id="937775.Metlim_1404"/>
<dbReference type="Gene3D" id="3.40.50.300">
    <property type="entry name" value="P-loop containing nucleotide triphosphate hydrolases"/>
    <property type="match status" value="1"/>
</dbReference>
<dbReference type="Pfam" id="PF13271">
    <property type="entry name" value="DUF4062"/>
    <property type="match status" value="1"/>
</dbReference>
<proteinExistence type="predicted"/>
<evidence type="ECO:0000313" key="3">
    <source>
        <dbReference type="Proteomes" id="UP000005741"/>
    </source>
</evidence>
<accession>H1Z2I4</accession>
<dbReference type="InParanoid" id="H1Z2I4"/>
<keyword evidence="3" id="KW-1185">Reference proteome</keyword>
<dbReference type="InterPro" id="IPR025139">
    <property type="entry name" value="DUF4062"/>
</dbReference>
<name>H1Z2I4_9EURY</name>
<dbReference type="Proteomes" id="UP000005741">
    <property type="component" value="Chromosome"/>
</dbReference>
<dbReference type="RefSeq" id="WP_004077263.1">
    <property type="nucleotide sequence ID" value="NZ_CM001436.1"/>
</dbReference>